<evidence type="ECO:0008006" key="6">
    <source>
        <dbReference type="Google" id="ProtNLM"/>
    </source>
</evidence>
<name>V8R538_9PSED</name>
<dbReference type="Proteomes" id="UP000024771">
    <property type="component" value="Chromosome"/>
</dbReference>
<evidence type="ECO:0000313" key="5">
    <source>
        <dbReference type="Proteomes" id="UP000024771"/>
    </source>
</evidence>
<dbReference type="PANTHER" id="PTHR44757">
    <property type="entry name" value="DIGUANYLATE CYCLASE DGCP"/>
    <property type="match status" value="1"/>
</dbReference>
<dbReference type="Pfam" id="PF00563">
    <property type="entry name" value="EAL"/>
    <property type="match status" value="1"/>
</dbReference>
<dbReference type="NCBIfam" id="TIGR00254">
    <property type="entry name" value="GGDEF"/>
    <property type="match status" value="1"/>
</dbReference>
<dbReference type="SUPFAM" id="SSF55073">
    <property type="entry name" value="Nucleotide cyclase"/>
    <property type="match status" value="1"/>
</dbReference>
<feature type="domain" description="EAL" evidence="2">
    <location>
        <begin position="273"/>
        <end position="521"/>
    </location>
</feature>
<protein>
    <recommendedName>
        <fullName evidence="6">Diguanylate phosphodiesterase</fullName>
    </recommendedName>
</protein>
<evidence type="ECO:0000256" key="1">
    <source>
        <dbReference type="SAM" id="Phobius"/>
    </source>
</evidence>
<dbReference type="eggNOG" id="COG5001">
    <property type="taxonomic scope" value="Bacteria"/>
</dbReference>
<reference evidence="4 5" key="1">
    <citation type="journal article" date="2014" name="Genome Announc.">
        <title>Draft Genome Sequence of Pseudomonas moraviensis R28-S.</title>
        <authorList>
            <person name="Hunter S.S."/>
            <person name="Yano H."/>
            <person name="Loftie-Eaton W."/>
            <person name="Hughes J."/>
            <person name="De Gelder L."/>
            <person name="Stragier P."/>
            <person name="De Vos P."/>
            <person name="Settles M.L."/>
            <person name="Top E.M."/>
        </authorList>
    </citation>
    <scope>NUCLEOTIDE SEQUENCE [LARGE SCALE GENOMIC DNA]</scope>
    <source>
        <strain evidence="5">R28</strain>
    </source>
</reference>
<dbReference type="CDD" id="cd01949">
    <property type="entry name" value="GGDEF"/>
    <property type="match status" value="1"/>
</dbReference>
<keyword evidence="1" id="KW-0812">Transmembrane</keyword>
<dbReference type="InterPro" id="IPR043128">
    <property type="entry name" value="Rev_trsase/Diguanyl_cyclase"/>
</dbReference>
<gene>
    <name evidence="4" type="ORF">PMO01_18900</name>
</gene>
<dbReference type="RefSeq" id="WP_024013796.1">
    <property type="nucleotide sequence ID" value="NZ_CM002330.1"/>
</dbReference>
<keyword evidence="1" id="KW-1133">Transmembrane helix</keyword>
<dbReference type="PROSITE" id="PS50883">
    <property type="entry name" value="EAL"/>
    <property type="match status" value="1"/>
</dbReference>
<dbReference type="InterPro" id="IPR001633">
    <property type="entry name" value="EAL_dom"/>
</dbReference>
<dbReference type="Gene3D" id="3.30.70.270">
    <property type="match status" value="1"/>
</dbReference>
<dbReference type="EMBL" id="AYMZ01000008">
    <property type="protein sequence ID" value="ETF06379.1"/>
    <property type="molecule type" value="Genomic_DNA"/>
</dbReference>
<dbReference type="AlphaFoldDB" id="V8R538"/>
<feature type="transmembrane region" description="Helical" evidence="1">
    <location>
        <begin position="12"/>
        <end position="32"/>
    </location>
</feature>
<keyword evidence="1" id="KW-0472">Membrane</keyword>
<dbReference type="InterPro" id="IPR052155">
    <property type="entry name" value="Biofilm_reg_signaling"/>
</dbReference>
<evidence type="ECO:0000259" key="3">
    <source>
        <dbReference type="PROSITE" id="PS50887"/>
    </source>
</evidence>
<dbReference type="InterPro" id="IPR000160">
    <property type="entry name" value="GGDEF_dom"/>
</dbReference>
<dbReference type="HOGENOM" id="CLU_000445_70_50_6"/>
<dbReference type="SUPFAM" id="SSF141868">
    <property type="entry name" value="EAL domain-like"/>
    <property type="match status" value="1"/>
</dbReference>
<dbReference type="PANTHER" id="PTHR44757:SF2">
    <property type="entry name" value="BIOFILM ARCHITECTURE MAINTENANCE PROTEIN MBAA"/>
    <property type="match status" value="1"/>
</dbReference>
<feature type="domain" description="GGDEF" evidence="3">
    <location>
        <begin position="131"/>
        <end position="264"/>
    </location>
</feature>
<sequence>MSFISNPKPVRSDLYALLGFYLFSIFLLAIAWEFELEPLAMQLLGLPYDGHFETSERWRFVLTSTGFGILAMIVPLILLKRLINRLHHSYNNLVEAQAHSDSLARHDPLSGLLNRRFFHEQLASRLVQPNSNTAVFLIDLDNFKTINDTRGHAAGDAAICAVADTLRGVTSGWHAAVARLGGDEFAIAVTGDFSRLELATLAENVLTQIATSLSGLPTLAFTATVGIAVSPTDGDSAETLLQRADSAMYRGKKNGRAVFYFYEASFEQEQREQAHFEQELRQAIEELQILPYYQPIVSLPDQRLVGFELLARWIHPERGMIMPQDFIPLTEQLGLINQLTEGLLLQAFVEAQKWPRTLTLAVNVTSLMLESSDFPEWLERLARRGNFPLSHLEVEVTENALVANTSNARLNLDRLRGIGVTVALDDFGTGYSGLYHLTQLAVDKIKIDRSFFTESLCNESEMAKAILALGKSLSMQITAEGVEHEHLADWLAQHECDFAQGYLFGKPLLAKQIKELIENNETSGPLRASAWHSASSVSGYDRG</sequence>
<dbReference type="PROSITE" id="PS50887">
    <property type="entry name" value="GGDEF"/>
    <property type="match status" value="1"/>
</dbReference>
<dbReference type="Gene3D" id="3.20.20.450">
    <property type="entry name" value="EAL domain"/>
    <property type="match status" value="1"/>
</dbReference>
<dbReference type="CDD" id="cd01948">
    <property type="entry name" value="EAL"/>
    <property type="match status" value="1"/>
</dbReference>
<comment type="caution">
    <text evidence="4">The sequence shown here is derived from an EMBL/GenBank/DDBJ whole genome shotgun (WGS) entry which is preliminary data.</text>
</comment>
<dbReference type="InterPro" id="IPR029787">
    <property type="entry name" value="Nucleotide_cyclase"/>
</dbReference>
<organism evidence="4 5">
    <name type="scientific">Pseudomonas moraviensis R28-S</name>
    <dbReference type="NCBI Taxonomy" id="1395516"/>
    <lineage>
        <taxon>Bacteria</taxon>
        <taxon>Pseudomonadati</taxon>
        <taxon>Pseudomonadota</taxon>
        <taxon>Gammaproteobacteria</taxon>
        <taxon>Pseudomonadales</taxon>
        <taxon>Pseudomonadaceae</taxon>
        <taxon>Pseudomonas</taxon>
    </lineage>
</organism>
<dbReference type="SMART" id="SM00052">
    <property type="entry name" value="EAL"/>
    <property type="match status" value="1"/>
</dbReference>
<proteinExistence type="predicted"/>
<dbReference type="Pfam" id="PF00990">
    <property type="entry name" value="GGDEF"/>
    <property type="match status" value="1"/>
</dbReference>
<feature type="transmembrane region" description="Helical" evidence="1">
    <location>
        <begin position="58"/>
        <end position="79"/>
    </location>
</feature>
<dbReference type="InterPro" id="IPR035919">
    <property type="entry name" value="EAL_sf"/>
</dbReference>
<dbReference type="SMART" id="SM00267">
    <property type="entry name" value="GGDEF"/>
    <property type="match status" value="1"/>
</dbReference>
<evidence type="ECO:0000259" key="2">
    <source>
        <dbReference type="PROSITE" id="PS50883"/>
    </source>
</evidence>
<dbReference type="PATRIC" id="fig|1395516.4.peg.3838"/>
<evidence type="ECO:0000313" key="4">
    <source>
        <dbReference type="EMBL" id="ETF06379.1"/>
    </source>
</evidence>
<accession>V8R538</accession>